<evidence type="ECO:0000256" key="5">
    <source>
        <dbReference type="ARBA" id="ARBA00022771"/>
    </source>
</evidence>
<dbReference type="InterPro" id="IPR001841">
    <property type="entry name" value="Znf_RING"/>
</dbReference>
<keyword evidence="7" id="KW-0862">Zinc</keyword>
<dbReference type="SUPFAM" id="SSF57850">
    <property type="entry name" value="RING/U-box"/>
    <property type="match status" value="1"/>
</dbReference>
<evidence type="ECO:0000256" key="7">
    <source>
        <dbReference type="ARBA" id="ARBA00022833"/>
    </source>
</evidence>
<dbReference type="OrthoDB" id="1681166at2759"/>
<evidence type="ECO:0000313" key="11">
    <source>
        <dbReference type="EMBL" id="CAA2985727.1"/>
    </source>
</evidence>
<dbReference type="Gramene" id="OE9A069881T1">
    <property type="protein sequence ID" value="OE9A069881C1"/>
    <property type="gene ID" value="OE9A069881"/>
</dbReference>
<dbReference type="GO" id="GO:0008270">
    <property type="term" value="F:zinc ion binding"/>
    <property type="evidence" value="ECO:0007669"/>
    <property type="project" value="UniProtKB-KW"/>
</dbReference>
<name>A0A8S0S306_OLEEU</name>
<feature type="region of interest" description="Disordered" evidence="9">
    <location>
        <begin position="144"/>
        <end position="267"/>
    </location>
</feature>
<dbReference type="EMBL" id="CACTIH010003825">
    <property type="protein sequence ID" value="CAA2985727.1"/>
    <property type="molecule type" value="Genomic_DNA"/>
</dbReference>
<feature type="domain" description="RING-type" evidence="10">
    <location>
        <begin position="31"/>
        <end position="71"/>
    </location>
</feature>
<dbReference type="InterPro" id="IPR013083">
    <property type="entry name" value="Znf_RING/FYVE/PHD"/>
</dbReference>
<evidence type="ECO:0000256" key="9">
    <source>
        <dbReference type="SAM" id="MobiDB-lite"/>
    </source>
</evidence>
<comment type="caution">
    <text evidence="11">The sequence shown here is derived from an EMBL/GenBank/DDBJ whole genome shotgun (WGS) entry which is preliminary data.</text>
</comment>
<evidence type="ECO:0000256" key="4">
    <source>
        <dbReference type="ARBA" id="ARBA00022723"/>
    </source>
</evidence>
<evidence type="ECO:0000256" key="3">
    <source>
        <dbReference type="ARBA" id="ARBA00022679"/>
    </source>
</evidence>
<keyword evidence="5 8" id="KW-0863">Zinc-finger</keyword>
<keyword evidence="11" id="KW-0436">Ligase</keyword>
<dbReference type="Proteomes" id="UP000594638">
    <property type="component" value="Unassembled WGS sequence"/>
</dbReference>
<dbReference type="GO" id="GO:0016874">
    <property type="term" value="F:ligase activity"/>
    <property type="evidence" value="ECO:0007669"/>
    <property type="project" value="UniProtKB-KW"/>
</dbReference>
<evidence type="ECO:0000256" key="1">
    <source>
        <dbReference type="ARBA" id="ARBA00000900"/>
    </source>
</evidence>
<dbReference type="EC" id="2.3.2.27" evidence="2"/>
<feature type="compositionally biased region" description="Low complexity" evidence="9">
    <location>
        <begin position="172"/>
        <end position="183"/>
    </location>
</feature>
<dbReference type="Gene3D" id="3.30.40.10">
    <property type="entry name" value="Zinc/RING finger domain, C3HC4 (zinc finger)"/>
    <property type="match status" value="1"/>
</dbReference>
<evidence type="ECO:0000313" key="12">
    <source>
        <dbReference type="Proteomes" id="UP000594638"/>
    </source>
</evidence>
<organism evidence="11 12">
    <name type="scientific">Olea europaea subsp. europaea</name>
    <dbReference type="NCBI Taxonomy" id="158383"/>
    <lineage>
        <taxon>Eukaryota</taxon>
        <taxon>Viridiplantae</taxon>
        <taxon>Streptophyta</taxon>
        <taxon>Embryophyta</taxon>
        <taxon>Tracheophyta</taxon>
        <taxon>Spermatophyta</taxon>
        <taxon>Magnoliopsida</taxon>
        <taxon>eudicotyledons</taxon>
        <taxon>Gunneridae</taxon>
        <taxon>Pentapetalae</taxon>
        <taxon>asterids</taxon>
        <taxon>lamiids</taxon>
        <taxon>Lamiales</taxon>
        <taxon>Oleaceae</taxon>
        <taxon>Oleeae</taxon>
        <taxon>Olea</taxon>
    </lineage>
</organism>
<evidence type="ECO:0000259" key="10">
    <source>
        <dbReference type="PROSITE" id="PS50089"/>
    </source>
</evidence>
<evidence type="ECO:0000256" key="8">
    <source>
        <dbReference type="PROSITE-ProRule" id="PRU00175"/>
    </source>
</evidence>
<gene>
    <name evidence="11" type="ORF">OLEA9_A069881</name>
</gene>
<keyword evidence="3" id="KW-0808">Transferase</keyword>
<feature type="compositionally biased region" description="Polar residues" evidence="9">
    <location>
        <begin position="211"/>
        <end position="256"/>
    </location>
</feature>
<dbReference type="PANTHER" id="PTHR46463">
    <property type="entry name" value="ZINC FINGER, RING/FYVE/PHD-TYPE"/>
    <property type="match status" value="1"/>
</dbReference>
<dbReference type="PROSITE" id="PS50089">
    <property type="entry name" value="ZF_RING_2"/>
    <property type="match status" value="1"/>
</dbReference>
<accession>A0A8S0S306</accession>
<dbReference type="Gramene" id="OE9A069881T5">
    <property type="protein sequence ID" value="OE9A069881C5"/>
    <property type="gene ID" value="OE9A069881"/>
</dbReference>
<keyword evidence="12" id="KW-1185">Reference proteome</keyword>
<keyword evidence="6" id="KW-0833">Ubl conjugation pathway</keyword>
<evidence type="ECO:0000256" key="6">
    <source>
        <dbReference type="ARBA" id="ARBA00022786"/>
    </source>
</evidence>
<dbReference type="Pfam" id="PF13639">
    <property type="entry name" value="zf-RING_2"/>
    <property type="match status" value="1"/>
</dbReference>
<dbReference type="PANTHER" id="PTHR46463:SF68">
    <property type="entry name" value="E3 UBIQUITIN-PROTEIN LIGASE RHF2A-LIKE ISOFORM X1"/>
    <property type="match status" value="1"/>
</dbReference>
<dbReference type="AlphaFoldDB" id="A0A8S0S306"/>
<feature type="compositionally biased region" description="Polar residues" evidence="9">
    <location>
        <begin position="339"/>
        <end position="355"/>
    </location>
</feature>
<feature type="region of interest" description="Disordered" evidence="9">
    <location>
        <begin position="339"/>
        <end position="385"/>
    </location>
</feature>
<sequence>MEDDEKVPENHLTSAAAFVEGGIQEACDDACSICLEEFSDSDPSTVTTCKHGFHLQCILEWCQRSSHCPMCWQTISLKDPSSQELLDAVELERNLRMNPPRNTTIFHHPALGDIELQHLPVSGNDSELEERIIQHLAAAAAMGRARQLGRREGHRSRSSTQGRPHFLVFSTNPNSSSASSSPAHRGGVGTPPAVMIAGPNSPFITVEEDSPQITTQPSSVQADSVTTPASRSSAVAIQPGISSSNQRFPAQTSPGSQDIAGPSDLQSFSESLKSRLGALSTRYKESITKSTRGWKERLFARNSSVPDPATEVHRDVDPVIAPVTRTIDHLEITEDGRTNVASVSNNTEDSSTSVRAEQDTVEMDGNSALIDGNPQPPHASSTAAN</sequence>
<comment type="catalytic activity">
    <reaction evidence="1">
        <text>S-ubiquitinyl-[E2 ubiquitin-conjugating enzyme]-L-cysteine + [acceptor protein]-L-lysine = [E2 ubiquitin-conjugating enzyme]-L-cysteine + N(6)-ubiquitinyl-[acceptor protein]-L-lysine.</text>
        <dbReference type="EC" id="2.3.2.27"/>
    </reaction>
</comment>
<dbReference type="GO" id="GO:0061630">
    <property type="term" value="F:ubiquitin protein ligase activity"/>
    <property type="evidence" value="ECO:0007669"/>
    <property type="project" value="UniProtKB-EC"/>
</dbReference>
<dbReference type="SMART" id="SM00184">
    <property type="entry name" value="RING"/>
    <property type="match status" value="1"/>
</dbReference>
<evidence type="ECO:0000256" key="2">
    <source>
        <dbReference type="ARBA" id="ARBA00012483"/>
    </source>
</evidence>
<keyword evidence="4" id="KW-0479">Metal-binding</keyword>
<reference evidence="11 12" key="1">
    <citation type="submission" date="2019-12" db="EMBL/GenBank/DDBJ databases">
        <authorList>
            <person name="Alioto T."/>
            <person name="Alioto T."/>
            <person name="Gomez Garrido J."/>
        </authorList>
    </citation>
    <scope>NUCLEOTIDE SEQUENCE [LARGE SCALE GENOMIC DNA]</scope>
</reference>
<dbReference type="FunFam" id="3.30.40.10:FF:000746">
    <property type="entry name" value="E3 ubiquitin-protein ligase RHF2A"/>
    <property type="match status" value="1"/>
</dbReference>
<proteinExistence type="predicted"/>
<protein>
    <recommendedName>
        <fullName evidence="2">RING-type E3 ubiquitin transferase</fullName>
        <ecNumber evidence="2">2.3.2.27</ecNumber>
    </recommendedName>
</protein>